<name>A0ABX0EZ84_9BACL</name>
<accession>A0ABX0EZ84</accession>
<keyword evidence="2" id="KW-1185">Reference proteome</keyword>
<dbReference type="EMBL" id="JAAFGS010000001">
    <property type="protein sequence ID" value="NGZ73951.1"/>
    <property type="molecule type" value="Genomic_DNA"/>
</dbReference>
<reference evidence="1 2" key="1">
    <citation type="submission" date="2020-01" db="EMBL/GenBank/DDBJ databases">
        <title>Polyphasic characterisation and genomic insights into a novel alkali tolerant bacterium VR-M41.</title>
        <authorList>
            <person name="Vemuluri V.R."/>
        </authorList>
    </citation>
    <scope>NUCLEOTIDE SEQUENCE [LARGE SCALE GENOMIC DNA]</scope>
    <source>
        <strain evidence="1 2">VR-M41</strain>
    </source>
</reference>
<evidence type="ECO:0000313" key="1">
    <source>
        <dbReference type="EMBL" id="NGZ73951.1"/>
    </source>
</evidence>
<organism evidence="1 2">
    <name type="scientific">Saccharibacillus alkalitolerans</name>
    <dbReference type="NCBI Taxonomy" id="2705290"/>
    <lineage>
        <taxon>Bacteria</taxon>
        <taxon>Bacillati</taxon>
        <taxon>Bacillota</taxon>
        <taxon>Bacilli</taxon>
        <taxon>Bacillales</taxon>
        <taxon>Paenibacillaceae</taxon>
        <taxon>Saccharibacillus</taxon>
    </lineage>
</organism>
<evidence type="ECO:0000313" key="2">
    <source>
        <dbReference type="Proteomes" id="UP000800303"/>
    </source>
</evidence>
<dbReference type="Proteomes" id="UP000800303">
    <property type="component" value="Unassembled WGS sequence"/>
</dbReference>
<sequence>MLKRFVWKENDIYSIRLKKDQHIPVQLLAKPYAVFFDLTSRTEDFEGERADLNDVPPLGICMVLKDFFKTCAEVKLNGKFMPRANVPLPERFISPDPQQWLRRSAFEDRELVYNLVRIDPALGDQGIMGNEIVRRDVPRNDRSCWENREMVGYNTGYELIRRLILSLESGRWIDPAKEKARTGEDPYPLRTLEEMWEAGVPKYR</sequence>
<gene>
    <name evidence="1" type="ORF">GYN08_01395</name>
</gene>
<proteinExistence type="predicted"/>
<comment type="caution">
    <text evidence="1">The sequence shown here is derived from an EMBL/GenBank/DDBJ whole genome shotgun (WGS) entry which is preliminary data.</text>
</comment>
<dbReference type="RefSeq" id="WP_166271790.1">
    <property type="nucleotide sequence ID" value="NZ_JAAFGS010000001.1"/>
</dbReference>
<protein>
    <submittedName>
        <fullName evidence="1">Uncharacterized protein</fullName>
    </submittedName>
</protein>